<keyword evidence="2" id="KW-1185">Reference proteome</keyword>
<reference evidence="1 2" key="1">
    <citation type="submission" date="2019-06" db="EMBL/GenBank/DDBJ databases">
        <title>Persicimonas caeni gen. nov., sp. nov., a predatory bacterium isolated from solar saltern.</title>
        <authorList>
            <person name="Wang S."/>
        </authorList>
    </citation>
    <scope>NUCLEOTIDE SEQUENCE [LARGE SCALE GENOMIC DNA]</scope>
    <source>
        <strain evidence="1 2">YN101</strain>
    </source>
</reference>
<gene>
    <name evidence="1" type="ORF">FIV42_18300</name>
</gene>
<sequence length="314" mass="33927">MSGKLATTPRDPDFGRRGAASADQFYTENLGLAPVDQRRKISAVADRNVLVPMAQTVSEGTLSYSNYNFLGNLITYGASDRLAVTAGVVLPAGDGDLITSVSGKYKLHESRNWIVSVLPFGVAANGSMNLDTYQYGLGSGVLADFHASDTVVLSGGLLGFATLFAGYDRYGDDCTRSEFQAESCPVETVDLTLPAGGHWIAATLGANWFVSDRFSVNLEYILGGSWGTFFGVEDNSEWNDLESRRARFEDPEFDSSFPHGQGPTISLGGTWSNGSSALQFALVFIRRQDDQNTLVIDESREFTPVPMLSGAFNF</sequence>
<dbReference type="EMBL" id="CP041186">
    <property type="protein sequence ID" value="QDG52617.1"/>
    <property type="molecule type" value="Genomic_DNA"/>
</dbReference>
<dbReference type="Proteomes" id="UP000315995">
    <property type="component" value="Chromosome"/>
</dbReference>
<evidence type="ECO:0000313" key="2">
    <source>
        <dbReference type="Proteomes" id="UP000315995"/>
    </source>
</evidence>
<dbReference type="AlphaFoldDB" id="A0A4Y6PX74"/>
<accession>A0A5B8YDV0</accession>
<evidence type="ECO:0000313" key="1">
    <source>
        <dbReference type="EMBL" id="QDG52617.1"/>
    </source>
</evidence>
<accession>A0A4Y6PX74</accession>
<proteinExistence type="predicted"/>
<protein>
    <submittedName>
        <fullName evidence="1">Uncharacterized protein</fullName>
    </submittedName>
</protein>
<dbReference type="RefSeq" id="WP_141199082.1">
    <property type="nucleotide sequence ID" value="NZ_CP041186.1"/>
</dbReference>
<organism evidence="1 2">
    <name type="scientific">Persicimonas caeni</name>
    <dbReference type="NCBI Taxonomy" id="2292766"/>
    <lineage>
        <taxon>Bacteria</taxon>
        <taxon>Deltaproteobacteria</taxon>
        <taxon>Bradymonadales</taxon>
        <taxon>Bradymonadaceae</taxon>
        <taxon>Persicimonas</taxon>
    </lineage>
</organism>
<name>A0A4Y6PX74_PERCE</name>